<evidence type="ECO:0000313" key="12">
    <source>
        <dbReference type="EMBL" id="KAF5367697.1"/>
    </source>
</evidence>
<dbReference type="PROSITE" id="PS00086">
    <property type="entry name" value="CYTOCHROME_P450"/>
    <property type="match status" value="1"/>
</dbReference>
<keyword evidence="6 10" id="KW-0560">Oxidoreductase</keyword>
<dbReference type="PANTHER" id="PTHR46300:SF7">
    <property type="entry name" value="P450, PUTATIVE (EUROFUNG)-RELATED"/>
    <property type="match status" value="1"/>
</dbReference>
<evidence type="ECO:0000256" key="7">
    <source>
        <dbReference type="ARBA" id="ARBA00023004"/>
    </source>
</evidence>
<evidence type="ECO:0000256" key="9">
    <source>
        <dbReference type="PIRSR" id="PIRSR602401-1"/>
    </source>
</evidence>
<keyword evidence="5 9" id="KW-0479">Metal-binding</keyword>
<organism evidence="12 13">
    <name type="scientific">Tetrapyrgos nigripes</name>
    <dbReference type="NCBI Taxonomy" id="182062"/>
    <lineage>
        <taxon>Eukaryota</taxon>
        <taxon>Fungi</taxon>
        <taxon>Dikarya</taxon>
        <taxon>Basidiomycota</taxon>
        <taxon>Agaricomycotina</taxon>
        <taxon>Agaricomycetes</taxon>
        <taxon>Agaricomycetidae</taxon>
        <taxon>Agaricales</taxon>
        <taxon>Marasmiineae</taxon>
        <taxon>Marasmiaceae</taxon>
        <taxon>Tetrapyrgos</taxon>
    </lineage>
</organism>
<feature type="signal peptide" evidence="11">
    <location>
        <begin position="1"/>
        <end position="18"/>
    </location>
</feature>
<dbReference type="PRINTS" id="PR00385">
    <property type="entry name" value="P450"/>
</dbReference>
<comment type="caution">
    <text evidence="12">The sequence shown here is derived from an EMBL/GenBank/DDBJ whole genome shotgun (WGS) entry which is preliminary data.</text>
</comment>
<evidence type="ECO:0008006" key="14">
    <source>
        <dbReference type="Google" id="ProtNLM"/>
    </source>
</evidence>
<gene>
    <name evidence="12" type="ORF">D9758_009878</name>
</gene>
<dbReference type="InterPro" id="IPR036396">
    <property type="entry name" value="Cyt_P450_sf"/>
</dbReference>
<accession>A0A8H5GML9</accession>
<evidence type="ECO:0000256" key="5">
    <source>
        <dbReference type="ARBA" id="ARBA00022723"/>
    </source>
</evidence>
<dbReference type="InterPro" id="IPR001128">
    <property type="entry name" value="Cyt_P450"/>
</dbReference>
<dbReference type="AlphaFoldDB" id="A0A8H5GML9"/>
<dbReference type="OrthoDB" id="2789670at2759"/>
<keyword evidence="4 9" id="KW-0349">Heme</keyword>
<evidence type="ECO:0000256" key="2">
    <source>
        <dbReference type="ARBA" id="ARBA00005179"/>
    </source>
</evidence>
<comment type="cofactor">
    <cofactor evidence="1 9">
        <name>heme</name>
        <dbReference type="ChEBI" id="CHEBI:30413"/>
    </cofactor>
</comment>
<dbReference type="PRINTS" id="PR00463">
    <property type="entry name" value="EP450I"/>
</dbReference>
<keyword evidence="13" id="KW-1185">Reference proteome</keyword>
<protein>
    <recommendedName>
        <fullName evidence="14">Cytochrome P450</fullName>
    </recommendedName>
</protein>
<dbReference type="GO" id="GO:0016705">
    <property type="term" value="F:oxidoreductase activity, acting on paired donors, with incorporation or reduction of molecular oxygen"/>
    <property type="evidence" value="ECO:0007669"/>
    <property type="project" value="InterPro"/>
</dbReference>
<keyword evidence="11" id="KW-0732">Signal</keyword>
<dbReference type="InterPro" id="IPR002401">
    <property type="entry name" value="Cyt_P450_E_grp-I"/>
</dbReference>
<dbReference type="Pfam" id="PF00067">
    <property type="entry name" value="p450"/>
    <property type="match status" value="1"/>
</dbReference>
<evidence type="ECO:0000256" key="3">
    <source>
        <dbReference type="ARBA" id="ARBA00010617"/>
    </source>
</evidence>
<evidence type="ECO:0000256" key="1">
    <source>
        <dbReference type="ARBA" id="ARBA00001971"/>
    </source>
</evidence>
<evidence type="ECO:0000256" key="4">
    <source>
        <dbReference type="ARBA" id="ARBA00022617"/>
    </source>
</evidence>
<dbReference type="PANTHER" id="PTHR46300">
    <property type="entry name" value="P450, PUTATIVE (EUROFUNG)-RELATED-RELATED"/>
    <property type="match status" value="1"/>
</dbReference>
<name>A0A8H5GML9_9AGAR</name>
<evidence type="ECO:0000313" key="13">
    <source>
        <dbReference type="Proteomes" id="UP000559256"/>
    </source>
</evidence>
<dbReference type="GO" id="GO:0005506">
    <property type="term" value="F:iron ion binding"/>
    <property type="evidence" value="ECO:0007669"/>
    <property type="project" value="InterPro"/>
</dbReference>
<keyword evidence="8 10" id="KW-0503">Monooxygenase</keyword>
<evidence type="ECO:0000256" key="8">
    <source>
        <dbReference type="ARBA" id="ARBA00023033"/>
    </source>
</evidence>
<comment type="pathway">
    <text evidence="2">Secondary metabolite biosynthesis.</text>
</comment>
<dbReference type="SUPFAM" id="SSF48264">
    <property type="entry name" value="Cytochrome P450"/>
    <property type="match status" value="1"/>
</dbReference>
<dbReference type="InterPro" id="IPR050364">
    <property type="entry name" value="Cytochrome_P450_fung"/>
</dbReference>
<proteinExistence type="inferred from homology"/>
<dbReference type="GO" id="GO:0020037">
    <property type="term" value="F:heme binding"/>
    <property type="evidence" value="ECO:0007669"/>
    <property type="project" value="InterPro"/>
</dbReference>
<keyword evidence="7 9" id="KW-0408">Iron</keyword>
<evidence type="ECO:0000256" key="6">
    <source>
        <dbReference type="ARBA" id="ARBA00023002"/>
    </source>
</evidence>
<dbReference type="Gene3D" id="1.10.630.10">
    <property type="entry name" value="Cytochrome P450"/>
    <property type="match status" value="1"/>
</dbReference>
<dbReference type="GO" id="GO:0004497">
    <property type="term" value="F:monooxygenase activity"/>
    <property type="evidence" value="ECO:0007669"/>
    <property type="project" value="UniProtKB-KW"/>
</dbReference>
<evidence type="ECO:0000256" key="10">
    <source>
        <dbReference type="RuleBase" id="RU000461"/>
    </source>
</evidence>
<feature type="binding site" description="axial binding residue" evidence="9">
    <location>
        <position position="469"/>
    </location>
    <ligand>
        <name>heme</name>
        <dbReference type="ChEBI" id="CHEBI:30413"/>
    </ligand>
    <ligandPart>
        <name>Fe</name>
        <dbReference type="ChEBI" id="CHEBI:18248"/>
    </ligandPart>
</feature>
<dbReference type="Proteomes" id="UP000559256">
    <property type="component" value="Unassembled WGS sequence"/>
</dbReference>
<dbReference type="EMBL" id="JAACJM010000018">
    <property type="protein sequence ID" value="KAF5367697.1"/>
    <property type="molecule type" value="Genomic_DNA"/>
</dbReference>
<comment type="similarity">
    <text evidence="3 10">Belongs to the cytochrome P450 family.</text>
</comment>
<sequence>MNFMIVLFCSFLVIALLALSALNKTKISLPPGPGRWPVIGSVFHMPKHYAWSTFSRWKELYGNIIYLNVVGTPIIVINSSSIARDLLDKRSSIYSDRPHLVSDLFLLECTVTNQINEPFDNYYDSEKVMACELAGLDQAFPLKQYGEAWRAQRRLVSQHLSPSAIPRYYTTQQNEAKKFVLRILGLEGKGNRTWASEALKKEIELGIAATIFSVTYGYQLTSADDTFLKQAIRMMDDFSRTTEPGAWIVDTIPQLKYIPSWVPGSGFLKTARDVRSNYEDVIKSLFKWTKENLDSGNASPSICSTALSAKGTYVTRILEEQLSFAAFSVLGGGLDTNISVLMSFVLAMVLHPNIQKQAQAEIDDVVGMERLPGLDDKARLPFVRSLITEVMRFYPAVPLGLPHCLQQDDVYNDMYLPKKSIILTNVWYMLHDPEVFDKPDVFNPYRYRGLESEMQKVADITFGFGRRVCPGRYFAENSIFSMVTTLLATCDIMSPLDLSGKPYEQKVGLMGSGTIVFPGPFECIIKPRSECLHRLDHEH</sequence>
<evidence type="ECO:0000256" key="11">
    <source>
        <dbReference type="SAM" id="SignalP"/>
    </source>
</evidence>
<reference evidence="12 13" key="1">
    <citation type="journal article" date="2020" name="ISME J.">
        <title>Uncovering the hidden diversity of litter-decomposition mechanisms in mushroom-forming fungi.</title>
        <authorList>
            <person name="Floudas D."/>
            <person name="Bentzer J."/>
            <person name="Ahren D."/>
            <person name="Johansson T."/>
            <person name="Persson P."/>
            <person name="Tunlid A."/>
        </authorList>
    </citation>
    <scope>NUCLEOTIDE SEQUENCE [LARGE SCALE GENOMIC DNA]</scope>
    <source>
        <strain evidence="12 13">CBS 291.85</strain>
    </source>
</reference>
<dbReference type="CDD" id="cd11065">
    <property type="entry name" value="CYP64-like"/>
    <property type="match status" value="1"/>
</dbReference>
<feature type="chain" id="PRO_5034378117" description="Cytochrome P450" evidence="11">
    <location>
        <begin position="19"/>
        <end position="539"/>
    </location>
</feature>
<dbReference type="InterPro" id="IPR017972">
    <property type="entry name" value="Cyt_P450_CS"/>
</dbReference>